<feature type="region of interest" description="Disordered" evidence="1">
    <location>
        <begin position="1"/>
        <end position="42"/>
    </location>
</feature>
<protein>
    <submittedName>
        <fullName evidence="2">Hypothetical conserved protein</fullName>
    </submittedName>
</protein>
<reference evidence="2 3" key="1">
    <citation type="journal article" date="2006" name="Proc. Natl. Acad. Sci. U.S.A.">
        <title>The partitioned Rhizobium etli genome: genetic and metabolic redundancy in seven interacting replicons.</title>
        <authorList>
            <person name="Gonzalez V."/>
            <person name="Santamaria R.I."/>
            <person name="Bustos P."/>
            <person name="Hernandez-Gonzalez I."/>
            <person name="Medrano-Soto A."/>
            <person name="Moreno-Hagelsieb G."/>
            <person name="Janga S.C."/>
            <person name="Ramirez M.A."/>
            <person name="Jimenez-Jacinto V."/>
            <person name="Collado-Vides J."/>
            <person name="Davila G."/>
        </authorList>
    </citation>
    <scope>NUCLEOTIDE SEQUENCE [LARGE SCALE GENOMIC DNA]</scope>
    <source>
        <strain evidence="3">ATCC 51251 / DSM 11541 / JCM 21823 / NBRC 15573 / CFN 42</strain>
    </source>
</reference>
<evidence type="ECO:0000313" key="3">
    <source>
        <dbReference type="Proteomes" id="UP000001936"/>
    </source>
</evidence>
<feature type="region of interest" description="Disordered" evidence="1">
    <location>
        <begin position="137"/>
        <end position="179"/>
    </location>
</feature>
<gene>
    <name evidence="2" type="ordered locus">RHE_CH01598</name>
</gene>
<accession>Q2K9T6</accession>
<dbReference type="AlphaFoldDB" id="Q2K9T6"/>
<proteinExistence type="predicted"/>
<keyword evidence="3" id="KW-1185">Reference proteome</keyword>
<name>Q2K9T6_RHIEC</name>
<organism evidence="2 3">
    <name type="scientific">Rhizobium etli (strain ATCC 51251 / DSM 11541 / JCM 21823 / NBRC 15573 / CFN 42)</name>
    <dbReference type="NCBI Taxonomy" id="347834"/>
    <lineage>
        <taxon>Bacteria</taxon>
        <taxon>Pseudomonadati</taxon>
        <taxon>Pseudomonadota</taxon>
        <taxon>Alphaproteobacteria</taxon>
        <taxon>Hyphomicrobiales</taxon>
        <taxon>Rhizobiaceae</taxon>
        <taxon>Rhizobium/Agrobacterium group</taxon>
        <taxon>Rhizobium</taxon>
    </lineage>
</organism>
<evidence type="ECO:0000313" key="2">
    <source>
        <dbReference type="EMBL" id="ABC90400.1"/>
    </source>
</evidence>
<dbReference type="EMBL" id="CP000133">
    <property type="protein sequence ID" value="ABC90400.1"/>
    <property type="molecule type" value="Genomic_DNA"/>
</dbReference>
<dbReference type="KEGG" id="ret:RHE_CH01598"/>
<dbReference type="AntiFam" id="ANF00013">
    <property type="entry name" value="tRNA translation"/>
</dbReference>
<evidence type="ECO:0000256" key="1">
    <source>
        <dbReference type="SAM" id="MobiDB-lite"/>
    </source>
</evidence>
<sequence length="179" mass="19827">MEAGGTAKPYRQALFPSPLSTAWPPGSTLQGARAPPKKSKNLHKHSCGFAAIRIDHGHQRSRPIRLRQRWAISSVGRAPRLHRGCREFESLIAHHFFLSSVKYQSNATGSQTEARPFSITIFKAAFVICPLSKAPPRQLPSKAVTPSKRSTLAAKPPPIRRMDAGRPKWEYSSPESLRA</sequence>
<dbReference type="HOGENOM" id="CLU_1502299_0_0_5"/>
<feature type="compositionally biased region" description="Basic and acidic residues" evidence="1">
    <location>
        <begin position="160"/>
        <end position="169"/>
    </location>
</feature>
<dbReference type="Proteomes" id="UP000001936">
    <property type="component" value="Chromosome"/>
</dbReference>